<evidence type="ECO:0000256" key="3">
    <source>
        <dbReference type="ARBA" id="ARBA00009789"/>
    </source>
</evidence>
<dbReference type="FunFam" id="3.90.550.10:FF:000003">
    <property type="entry name" value="2-C-methyl-D-erythritol 4-phosphate cytidylyltransferase"/>
    <property type="match status" value="1"/>
</dbReference>
<dbReference type="PANTHER" id="PTHR32125:SF4">
    <property type="entry name" value="2-C-METHYL-D-ERYTHRITOL 4-PHOSPHATE CYTIDYLYLTRANSFERASE, CHLOROPLASTIC"/>
    <property type="match status" value="1"/>
</dbReference>
<sequence>MMGIKAPGAGPRVLFWAKVRQITMAAGQKGIFGAVVVAAGRGSRMGTRESKQYLMLEDKPIFIHTLEAFDRHPEIAEMVLVTGRQDVDRCRSWIAEFGMTKQVQVIPGGAERQQSVYQGLLHISAPWVLVHDGVRPFVTREQISACCEAAIEHGASVLAVPVKDTIKQADGRGWVASTLDRRVLWAIQTPQAFRRDDLLAAHERAEREGFTGTDDSMLVERLGIPVKLVEGAYSNIKITTPEDLDYAEFIRGKERPQGEGHPEVRECPEGGNTRK</sequence>
<accession>A0A090XFS8</accession>
<dbReference type="NCBIfam" id="TIGR00453">
    <property type="entry name" value="ispD"/>
    <property type="match status" value="1"/>
</dbReference>
<feature type="compositionally biased region" description="Basic and acidic residues" evidence="8">
    <location>
        <begin position="252"/>
        <end position="268"/>
    </location>
</feature>
<dbReference type="STRING" id="44252.DJ90_5558"/>
<dbReference type="PROSITE" id="PS01295">
    <property type="entry name" value="ISPD"/>
    <property type="match status" value="1"/>
</dbReference>
<dbReference type="UniPathway" id="UPA00056">
    <property type="reaction ID" value="UER00093"/>
</dbReference>
<dbReference type="InterPro" id="IPR018294">
    <property type="entry name" value="ISPD_synthase_CS"/>
</dbReference>
<dbReference type="InterPro" id="IPR029044">
    <property type="entry name" value="Nucleotide-diphossugar_trans"/>
</dbReference>
<dbReference type="InterPro" id="IPR050088">
    <property type="entry name" value="IspD/TarI_cytidylyltransf_bact"/>
</dbReference>
<dbReference type="Pfam" id="PF01128">
    <property type="entry name" value="IspD"/>
    <property type="match status" value="1"/>
</dbReference>
<name>A0A090XFS8_PAEMA</name>
<keyword evidence="4 7" id="KW-0808">Transferase</keyword>
<dbReference type="InterPro" id="IPR034683">
    <property type="entry name" value="IspD/TarI"/>
</dbReference>
<evidence type="ECO:0000256" key="8">
    <source>
        <dbReference type="SAM" id="MobiDB-lite"/>
    </source>
</evidence>
<feature type="site" description="Transition state stabilizer" evidence="7">
    <location>
        <position position="44"/>
    </location>
</feature>
<keyword evidence="6 7" id="KW-0414">Isoprene biosynthesis</keyword>
<dbReference type="HAMAP" id="MF_00108">
    <property type="entry name" value="IspD"/>
    <property type="match status" value="1"/>
</dbReference>
<dbReference type="GO" id="GO:0050518">
    <property type="term" value="F:2-C-methyl-D-erythritol 4-phosphate cytidylyltransferase activity"/>
    <property type="evidence" value="ECO:0007669"/>
    <property type="project" value="UniProtKB-UniRule"/>
</dbReference>
<feature type="region of interest" description="Disordered" evidence="8">
    <location>
        <begin position="252"/>
        <end position="275"/>
    </location>
</feature>
<feature type="site" description="Transition state stabilizer" evidence="7">
    <location>
        <position position="51"/>
    </location>
</feature>
<protein>
    <recommendedName>
        <fullName evidence="7">2-C-methyl-D-erythritol 4-phosphate cytidylyltransferase</fullName>
        <ecNumber evidence="7">2.7.7.60</ecNumber>
    </recommendedName>
    <alternativeName>
        <fullName evidence="7">4-diphosphocytidyl-2C-methyl-D-erythritol synthase</fullName>
    </alternativeName>
    <alternativeName>
        <fullName evidence="7">MEP cytidylyltransferase</fullName>
        <shortName evidence="7">MCT</shortName>
    </alternativeName>
</protein>
<reference evidence="9 10" key="1">
    <citation type="submission" date="2014-04" db="EMBL/GenBank/DDBJ databases">
        <authorList>
            <person name="Bishop-Lilly K.A."/>
            <person name="Broomall S.M."/>
            <person name="Chain P.S."/>
            <person name="Chertkov O."/>
            <person name="Coyne S.R."/>
            <person name="Daligault H.E."/>
            <person name="Davenport K.W."/>
            <person name="Erkkila T."/>
            <person name="Frey K.G."/>
            <person name="Gibbons H.S."/>
            <person name="Gu W."/>
            <person name="Jaissle J."/>
            <person name="Johnson S.L."/>
            <person name="Koroleva G.I."/>
            <person name="Ladner J.T."/>
            <person name="Lo C.-C."/>
            <person name="Minogue T.D."/>
            <person name="Munk C."/>
            <person name="Palacios G.F."/>
            <person name="Redden C.L."/>
            <person name="Rosenzweig C.N."/>
            <person name="Scholz M.B."/>
            <person name="Teshima H."/>
            <person name="Xu Y."/>
        </authorList>
    </citation>
    <scope>NUCLEOTIDE SEQUENCE [LARGE SCALE GENOMIC DNA]</scope>
    <source>
        <strain evidence="9 10">8244</strain>
    </source>
</reference>
<evidence type="ECO:0000256" key="2">
    <source>
        <dbReference type="ARBA" id="ARBA00004787"/>
    </source>
</evidence>
<comment type="pathway">
    <text evidence="2 7">Isoprenoid biosynthesis; isopentenyl diphosphate biosynthesis via DXP pathway; isopentenyl diphosphate from 1-deoxy-D-xylulose 5-phosphate: step 2/6.</text>
</comment>
<dbReference type="Gene3D" id="3.90.550.10">
    <property type="entry name" value="Spore Coat Polysaccharide Biosynthesis Protein SpsA, Chain A"/>
    <property type="match status" value="1"/>
</dbReference>
<evidence type="ECO:0000313" key="9">
    <source>
        <dbReference type="EMBL" id="KFM83853.1"/>
    </source>
</evidence>
<gene>
    <name evidence="7 9" type="primary">ispD</name>
    <name evidence="9" type="ORF">DJ90_5558</name>
</gene>
<evidence type="ECO:0000256" key="1">
    <source>
        <dbReference type="ARBA" id="ARBA00001282"/>
    </source>
</evidence>
<proteinExistence type="inferred from homology"/>
<evidence type="ECO:0000256" key="6">
    <source>
        <dbReference type="ARBA" id="ARBA00023229"/>
    </source>
</evidence>
<dbReference type="GO" id="GO:0019288">
    <property type="term" value="P:isopentenyl diphosphate biosynthetic process, methylerythritol 4-phosphate pathway"/>
    <property type="evidence" value="ECO:0007669"/>
    <property type="project" value="UniProtKB-UniRule"/>
</dbReference>
<comment type="catalytic activity">
    <reaction evidence="1 7">
        <text>2-C-methyl-D-erythritol 4-phosphate + CTP + H(+) = 4-CDP-2-C-methyl-D-erythritol + diphosphate</text>
        <dbReference type="Rhea" id="RHEA:13429"/>
        <dbReference type="ChEBI" id="CHEBI:15378"/>
        <dbReference type="ChEBI" id="CHEBI:33019"/>
        <dbReference type="ChEBI" id="CHEBI:37563"/>
        <dbReference type="ChEBI" id="CHEBI:57823"/>
        <dbReference type="ChEBI" id="CHEBI:58262"/>
        <dbReference type="EC" id="2.7.7.60"/>
    </reaction>
</comment>
<dbReference type="Proteomes" id="UP000029278">
    <property type="component" value="Unassembled WGS sequence"/>
</dbReference>
<feature type="site" description="Positions MEP for the nucleophilic attack" evidence="7">
    <location>
        <position position="237"/>
    </location>
</feature>
<dbReference type="CDD" id="cd02516">
    <property type="entry name" value="CDP-ME_synthetase"/>
    <property type="match status" value="1"/>
</dbReference>
<keyword evidence="10" id="KW-1185">Reference proteome</keyword>
<dbReference type="PATRIC" id="fig|44252.3.peg.6505"/>
<comment type="function">
    <text evidence="7">Catalyzes the formation of 4-diphosphocytidyl-2-C-methyl-D-erythritol from CTP and 2-C-methyl-D-erythritol 4-phosphate (MEP).</text>
</comment>
<dbReference type="AlphaFoldDB" id="A0A090XFS8"/>
<evidence type="ECO:0000256" key="7">
    <source>
        <dbReference type="HAMAP-Rule" id="MF_00108"/>
    </source>
</evidence>
<dbReference type="InterPro" id="IPR001228">
    <property type="entry name" value="IspD"/>
</dbReference>
<keyword evidence="5 7" id="KW-0548">Nucleotidyltransferase</keyword>
<organism evidence="9 10">
    <name type="scientific">Paenibacillus macerans</name>
    <name type="common">Bacillus macerans</name>
    <dbReference type="NCBI Taxonomy" id="44252"/>
    <lineage>
        <taxon>Bacteria</taxon>
        <taxon>Bacillati</taxon>
        <taxon>Bacillota</taxon>
        <taxon>Bacilli</taxon>
        <taxon>Bacillales</taxon>
        <taxon>Paenibacillaceae</taxon>
        <taxon>Paenibacillus</taxon>
    </lineage>
</organism>
<feature type="site" description="Positions MEP for the nucleophilic attack" evidence="7">
    <location>
        <position position="181"/>
    </location>
</feature>
<dbReference type="EMBL" id="JMQA01000062">
    <property type="protein sequence ID" value="KFM83853.1"/>
    <property type="molecule type" value="Genomic_DNA"/>
</dbReference>
<evidence type="ECO:0000256" key="5">
    <source>
        <dbReference type="ARBA" id="ARBA00022695"/>
    </source>
</evidence>
<dbReference type="EC" id="2.7.7.60" evidence="7"/>
<evidence type="ECO:0000313" key="10">
    <source>
        <dbReference type="Proteomes" id="UP000029278"/>
    </source>
</evidence>
<evidence type="ECO:0000256" key="4">
    <source>
        <dbReference type="ARBA" id="ARBA00022679"/>
    </source>
</evidence>
<comment type="caution">
    <text evidence="9">The sequence shown here is derived from an EMBL/GenBank/DDBJ whole genome shotgun (WGS) entry which is preliminary data.</text>
</comment>
<dbReference type="HOGENOM" id="CLU_061281_2_2_9"/>
<comment type="similarity">
    <text evidence="3 7">Belongs to the IspD/TarI cytidylyltransferase family. IspD subfamily.</text>
</comment>
<dbReference type="PANTHER" id="PTHR32125">
    <property type="entry name" value="2-C-METHYL-D-ERYTHRITOL 4-PHOSPHATE CYTIDYLYLTRANSFERASE, CHLOROPLASTIC"/>
    <property type="match status" value="1"/>
</dbReference>
<dbReference type="SUPFAM" id="SSF53448">
    <property type="entry name" value="Nucleotide-diphospho-sugar transferases"/>
    <property type="match status" value="1"/>
</dbReference>